<proteinExistence type="predicted"/>
<accession>A0A1J4MM78</accession>
<gene>
    <name evidence="1" type="ORF">cubi_00116</name>
</gene>
<dbReference type="EMBL" id="LRBP01000009">
    <property type="protein sequence ID" value="OII74563.1"/>
    <property type="molecule type" value="Genomic_DNA"/>
</dbReference>
<comment type="caution">
    <text evidence="1">The sequence shown here is derived from an EMBL/GenBank/DDBJ whole genome shotgun (WGS) entry which is preliminary data.</text>
</comment>
<dbReference type="GeneID" id="39976909"/>
<name>A0A1J4MM78_9CRYT</name>
<dbReference type="OrthoDB" id="343031at2759"/>
<dbReference type="RefSeq" id="XP_028875709.1">
    <property type="nucleotide sequence ID" value="XM_029017130.1"/>
</dbReference>
<dbReference type="AlphaFoldDB" id="A0A1J4MM78"/>
<evidence type="ECO:0000313" key="1">
    <source>
        <dbReference type="EMBL" id="OII74563.1"/>
    </source>
</evidence>
<organism evidence="1 2">
    <name type="scientific">Cryptosporidium ubiquitum</name>
    <dbReference type="NCBI Taxonomy" id="857276"/>
    <lineage>
        <taxon>Eukaryota</taxon>
        <taxon>Sar</taxon>
        <taxon>Alveolata</taxon>
        <taxon>Apicomplexa</taxon>
        <taxon>Conoidasida</taxon>
        <taxon>Coccidia</taxon>
        <taxon>Eucoccidiorida</taxon>
        <taxon>Eimeriorina</taxon>
        <taxon>Cryptosporidiidae</taxon>
        <taxon>Cryptosporidium</taxon>
    </lineage>
</organism>
<keyword evidence="2" id="KW-1185">Reference proteome</keyword>
<evidence type="ECO:0000313" key="2">
    <source>
        <dbReference type="Proteomes" id="UP000186176"/>
    </source>
</evidence>
<sequence length="305" mass="34653">MKGEVSLIEKDNITGGNDEYMNAVKVKKTAQQTEGVKDISCSNLNTYYPTQIGQRKSNEIESEGFCFEKSQHSSSFRVLSELDDCIEESFESILGAGKTCNKTLSRKGSLECIEWSGEERVFSPEAKSSLSKIEFYSNWKNIINQQDAPRTPQFKTTYIFPLSPHFSDYDEYYSDSSSNSSESLPDIQKEIPTVKKSKHIFKNHSRRVNGISWNQYEGANEANYNYSSPSLPIPNNLQGRNRLDLLLSQWVNYFSGRQTIDINDIECATQFFTGLDVTTLTAVTSSLIYIGHCARYTQIRKYNQG</sequence>
<dbReference type="Proteomes" id="UP000186176">
    <property type="component" value="Unassembled WGS sequence"/>
</dbReference>
<protein>
    <submittedName>
        <fullName evidence="1">Uncharacterized protein</fullName>
    </submittedName>
</protein>
<reference evidence="1 2" key="1">
    <citation type="submission" date="2016-10" db="EMBL/GenBank/DDBJ databases">
        <title>Reductive evolution of mitochondrial metabolism and differential evolution of invasion-related proteins in Cryptosporidium.</title>
        <authorList>
            <person name="Liu S."/>
            <person name="Roellig D.M."/>
            <person name="Guo Y."/>
            <person name="Li N."/>
            <person name="Frace M.A."/>
            <person name="Tang K."/>
            <person name="Zhang L."/>
            <person name="Feng Y."/>
            <person name="Xiao L."/>
        </authorList>
    </citation>
    <scope>NUCLEOTIDE SEQUENCE [LARGE SCALE GENOMIC DNA]</scope>
    <source>
        <strain evidence="1">39726</strain>
    </source>
</reference>
<dbReference type="VEuPathDB" id="CryptoDB:cubi_00116"/>